<proteinExistence type="predicted"/>
<dbReference type="GO" id="GO:0036064">
    <property type="term" value="C:ciliary basal body"/>
    <property type="evidence" value="ECO:0007669"/>
    <property type="project" value="Ensembl"/>
</dbReference>
<organism evidence="5 6">
    <name type="scientific">Anolis carolinensis</name>
    <name type="common">Green anole</name>
    <name type="synonym">American chameleon</name>
    <dbReference type="NCBI Taxonomy" id="28377"/>
    <lineage>
        <taxon>Eukaryota</taxon>
        <taxon>Metazoa</taxon>
        <taxon>Chordata</taxon>
        <taxon>Craniata</taxon>
        <taxon>Vertebrata</taxon>
        <taxon>Euteleostomi</taxon>
        <taxon>Lepidosauria</taxon>
        <taxon>Squamata</taxon>
        <taxon>Bifurcata</taxon>
        <taxon>Unidentata</taxon>
        <taxon>Episquamata</taxon>
        <taxon>Toxicofera</taxon>
        <taxon>Iguania</taxon>
        <taxon>Dactyloidae</taxon>
        <taxon>Anolis</taxon>
    </lineage>
</organism>
<dbReference type="GO" id="GO:0021591">
    <property type="term" value="P:ventricular system development"/>
    <property type="evidence" value="ECO:0007669"/>
    <property type="project" value="Ensembl"/>
</dbReference>
<feature type="coiled-coil region" evidence="1">
    <location>
        <begin position="275"/>
        <end position="475"/>
    </location>
</feature>
<dbReference type="InterPro" id="IPR019513">
    <property type="entry name" value="Centromere_CenpF_leu-rich_rpt"/>
</dbReference>
<feature type="domain" description="Centromere protein Cenp-F leucine-rich repeat-containing" evidence="3">
    <location>
        <begin position="1779"/>
        <end position="1920"/>
    </location>
</feature>
<dbReference type="OrthoDB" id="10255522at2759"/>
<dbReference type="InParanoid" id="G1KES2"/>
<dbReference type="GO" id="GO:0005813">
    <property type="term" value="C:centrosome"/>
    <property type="evidence" value="ECO:0007669"/>
    <property type="project" value="Ensembl"/>
</dbReference>
<dbReference type="GO" id="GO:0016363">
    <property type="term" value="C:nuclear matrix"/>
    <property type="evidence" value="ECO:0007669"/>
    <property type="project" value="Ensembl"/>
</dbReference>
<dbReference type="GO" id="GO:0008017">
    <property type="term" value="F:microtubule binding"/>
    <property type="evidence" value="ECO:0007669"/>
    <property type="project" value="InterPro"/>
</dbReference>
<dbReference type="GO" id="GO:0015031">
    <property type="term" value="P:protein transport"/>
    <property type="evidence" value="ECO:0007669"/>
    <property type="project" value="Ensembl"/>
</dbReference>
<dbReference type="InterPro" id="IPR018463">
    <property type="entry name" value="Centromere_CenpF_N"/>
</dbReference>
<feature type="coiled-coil region" evidence="1">
    <location>
        <begin position="1769"/>
        <end position="1957"/>
    </location>
</feature>
<dbReference type="GO" id="GO:0000940">
    <property type="term" value="C:outer kinetochore"/>
    <property type="evidence" value="ECO:0007669"/>
    <property type="project" value="Ensembl"/>
</dbReference>
<dbReference type="GO" id="GO:0045120">
    <property type="term" value="C:pronucleus"/>
    <property type="evidence" value="ECO:0007669"/>
    <property type="project" value="Ensembl"/>
</dbReference>
<dbReference type="Gene3D" id="1.10.287.2610">
    <property type="match status" value="1"/>
</dbReference>
<feature type="region of interest" description="Disordered" evidence="2">
    <location>
        <begin position="183"/>
        <end position="275"/>
    </location>
</feature>
<feature type="coiled-coil region" evidence="1">
    <location>
        <begin position="924"/>
        <end position="983"/>
    </location>
</feature>
<dbReference type="Proteomes" id="UP000001646">
    <property type="component" value="Chromosome 1"/>
</dbReference>
<dbReference type="GO" id="GO:0097539">
    <property type="term" value="C:ciliary transition fiber"/>
    <property type="evidence" value="ECO:0007669"/>
    <property type="project" value="Ensembl"/>
</dbReference>
<dbReference type="GO" id="GO:0001822">
    <property type="term" value="P:kidney development"/>
    <property type="evidence" value="ECO:0007669"/>
    <property type="project" value="Ensembl"/>
</dbReference>
<dbReference type="CTD" id="1063"/>
<dbReference type="GO" id="GO:0000775">
    <property type="term" value="C:chromosome, centromeric region"/>
    <property type="evidence" value="ECO:0000318"/>
    <property type="project" value="GO_Central"/>
</dbReference>
<dbReference type="HOGENOM" id="CLU_000551_0_0_1"/>
<feature type="coiled-coil region" evidence="1">
    <location>
        <begin position="13"/>
        <end position="131"/>
    </location>
</feature>
<feature type="coiled-coil region" evidence="1">
    <location>
        <begin position="1022"/>
        <end position="1121"/>
    </location>
</feature>
<evidence type="ECO:0000256" key="1">
    <source>
        <dbReference type="SAM" id="Coils"/>
    </source>
</evidence>
<dbReference type="Bgee" id="ENSACAG00000005901">
    <property type="expression patterns" value="Expressed in forelimb bud and 8 other cell types or tissues"/>
</dbReference>
<dbReference type="GO" id="GO:0000278">
    <property type="term" value="P:mitotic cell cycle"/>
    <property type="evidence" value="ECO:0000318"/>
    <property type="project" value="GO_Central"/>
</dbReference>
<accession>G1KES2</accession>
<dbReference type="KEGG" id="acs:100557865"/>
<dbReference type="GO" id="GO:0010389">
    <property type="term" value="P:regulation of G2/M transition of mitotic cell cycle"/>
    <property type="evidence" value="ECO:0000318"/>
    <property type="project" value="GO_Central"/>
</dbReference>
<feature type="coiled-coil region" evidence="1">
    <location>
        <begin position="538"/>
        <end position="768"/>
    </location>
</feature>
<evidence type="ECO:0000256" key="2">
    <source>
        <dbReference type="SAM" id="MobiDB-lite"/>
    </source>
</evidence>
<dbReference type="GeneID" id="100557865"/>
<sequence>MSWVVEEWKEGLSTKVLHKIQELESQLEKFKKERQQKQFQLESLEAALQKQKQKVDQEKNEGSTLKRENQNLMELCDNLENTRQKLAHDLQVKELQVNFQEGQLISSKKQIENLEQELKRYKSELEKHQKIHVAGDVSFNSTPQRNLITSSTPSDNDSKYEELQAKYSKEVEERRRLEAELKSLKSQKTNTTCPESMISRREIARQQASSSVFSWQQEKTPSRFSSSPQETPISSGSVTSHRSQEFGATPSHRYLKSTKKGMSNSGIFSSKDSPLLKMKAQNQELRSRIQELEHKLQSQTQDMKLGLTKLQETQLQLDNLKMELTEKDKALNKTRNEMSRIVAQFDQATDQCAVKEEKVKRLSEDLHCQRQNFESVQRALQEKIKEKEKECQKELVLQLGQVRASLQGELHQAKDSYNILKAKLEKILSEKQEFENKANELTQKLSQADRARQAMQLKENELKNMCEEVKKQNSLISCQAAQQLQEIHQLKEELCIAKQLLQESQHVSEVMKNKNCSLENELMLLEEKLNKQCNSITLENMKLAISDLENQRDSLQQLLKHKENAVEELSMKLSELEMLQKVYAECEGLKKEVEILSQRKKENEQLLNELDSEKGGLQSKISSLEGALKTEQLRSQERIRALEDEKKSLSLEVKNLKCVVEDRTRQLEVQRKANADLQKKNETSEAKHMKEIENSSLKLAEFVKHIDALQEELETCRNKALEKDKCIVSLEASLASYAQLNINLQKQSEELSQARDEMHRKLVEAEQKHTDFVEETGQQINKLQTTLSDKQDLLTKALASLKERDEKLRILIKEPDRQQTVIRNLKMKAILYEDPKQHLKVLSPTISQKELDLTVALSLNNKENEQPTEENSIFKSTSNSLEPKNLDVMQRKLTVSNNLSEKEENLLERSENNWEKSSLLSVAKENMERKCLLLQAKNENLECVLREQTNHLEVQKAKFEIQEKQLKSKFEELELKLVSMDKKNNALHWQLEKTQLVPEVDEMLRQEGAALNKIQYSDSRLLQEKEEQIESMKMRNEHATGALALEQLKVSMKEKEDELHRCQVKLEMLQMDFDDNEVTVKNYIVQVNQLETVLRAMEIKLEENKTEKESLRQELQAFKHLENQTSETSEADGNNQSPIHFDADTKVSFNQEIDANCSSIPYNLIPAQNDHIRLVSCLHMTMNKLNELEKICEHLQIEKSQLKDPQLECIMNADTMAHNLMDKINKVEERATFSGALIDKAEQPAMEHIISPRDYDGIDYEGLKLFNEEIKAHFDNVEEKILSLNNLYQIFQGQSLNMASKISEMQCYIELLKENNIAMSTSLYQVDTVSFEIEMTPSPVDEECQSDEKFCMEVPHYDSISYSTNVTPVESSFDSDLPPPSKIAGLLNNKQADLKGAADQHCHSLPELCNSNRWDSLDKQEHLFTNSPNLKNKIKHLLHEPLDKSFKMLEESFQSHKNLEDKEIQKIQELLLSVRQEVDGLQKQAVSDNKLWQQKLHNVILQVASTLTFEKKYPELLPQEQEGPQPKIEDPGFSCEPLLCTDSKHQARIPAEQANHPSCQLEVYTFCNEISELESVNNKVTARTCEANGIENKGLASEAKICLNSSEKLLSNIDLETRNASNKSIVPTNCPNVLSLSPSHSISAVPMDFLDMPCSEIKHIYSKNAKLSCDLEETSKNIDSLLVEIQNLKSNLDAKDEELVERINACAEMDKAVAVLKQEKIDLSEALKSVTFDNQQLSYNLMTLGIELNKAKADLEMYKVRLCDATDALDDLEMTKADWTEKLLEAENELRRIKSEKANVENHALFMEADIEELQAKNEQLEREKENELKTIFGLQDQLCMITAERNQFTQDLSALSKDKEELDQKCQKMQETIKELESRRVDSTEFIRILEAEAKTQAKLLQAAKAASSQLSTEKEGLTLQLQNLDKVVRDLVLEKEAAQSQVECLREEKEARLQEFETLHSKLSISEIENAKISKSLEGSLIEKGELAARLNSAQEEVDQLRRGIEKLKIKIEADEKSKHRLAEKWKETQRKADSLVDKIESLERELQMSEENLEGAILQAEVAKEEAEAANAEIENMRVTLQRLEHEISALKSEKVCLESMLEEKQVKVSSLESSHVVLLKQVKEEEQKMVKIRGEYERELLSMQSQLNQAHEEIKLSFSKQEILKANEQDEINIVASLRQENTQLVRQLEEGKYRNSEMEQLIEALIQAFQDIMQKMDENSAFFEQLPISESLQAISQESQGSFKLPGEELEAITSEKCASLGKEEQLKKAYISLHHKFQQWLGNYRELKQEKELMMDKIHKLEMQLTMGDLCCHKDTGIEEMEELRGSFEERTVEAENTQEMGKLRDSLEDNSIEADLDLDRFCALLTDHHKLEQENEMWRTQVSLLNARLKQTNIPSSPCQRSHNPVQSNDSNPIKQASSDEVTEITTKKYKSQENRRIDEETTFPLRDAVTKKETAFQHCSPVMLQDRTQYESVVSLEVGEKENGTFCPTVRGKTPQCHQNLRTSQFSKCRDLSEDLEAPAEGSKLQKVNNFHLQEVEVLGSLDFTPRSPLSAFNQSAQADAEQSAECLHSIPTKCSLNSGENELDETCHVQ</sequence>
<protein>
    <submittedName>
        <fullName evidence="5">Centromere protein F</fullName>
    </submittedName>
</protein>
<feature type="region of interest" description="Disordered" evidence="2">
    <location>
        <begin position="1122"/>
        <end position="1141"/>
    </location>
</feature>
<feature type="compositionally biased region" description="Polar residues" evidence="2">
    <location>
        <begin position="141"/>
        <end position="155"/>
    </location>
</feature>
<dbReference type="GO" id="GO:0005930">
    <property type="term" value="C:axoneme"/>
    <property type="evidence" value="ECO:0007669"/>
    <property type="project" value="Ensembl"/>
</dbReference>
<feature type="coiled-coil region" evidence="1">
    <location>
        <begin position="2290"/>
        <end position="2344"/>
    </location>
</feature>
<reference evidence="5" key="3">
    <citation type="submission" date="2025-09" db="UniProtKB">
        <authorList>
            <consortium name="Ensembl"/>
        </authorList>
    </citation>
    <scope>IDENTIFICATION</scope>
</reference>
<reference evidence="5 6" key="1">
    <citation type="submission" date="2009-12" db="EMBL/GenBank/DDBJ databases">
        <title>The Genome Sequence of Anolis carolinensis (Green Anole Lizard).</title>
        <authorList>
            <consortium name="The Genome Sequencing Platform"/>
            <person name="Di Palma F."/>
            <person name="Alfoldi J."/>
            <person name="Heiman D."/>
            <person name="Young S."/>
            <person name="Grabherr M."/>
            <person name="Johnson J."/>
            <person name="Lander E.S."/>
            <person name="Lindblad-Toh K."/>
        </authorList>
    </citation>
    <scope>NUCLEOTIDE SEQUENCE [LARGE SCALE GENOMIC DNA]</scope>
    <source>
        <strain evidence="5 6">JBL SC #1</strain>
    </source>
</reference>
<dbReference type="STRING" id="28377.ENSACAP00000005750"/>
<feature type="region of interest" description="Disordered" evidence="2">
    <location>
        <begin position="2402"/>
        <end position="2429"/>
    </location>
</feature>
<feature type="coiled-coil region" evidence="1">
    <location>
        <begin position="1178"/>
        <end position="1230"/>
    </location>
</feature>
<dbReference type="GO" id="GO:0005635">
    <property type="term" value="C:nuclear envelope"/>
    <property type="evidence" value="ECO:0007669"/>
    <property type="project" value="Ensembl"/>
</dbReference>
<feature type="coiled-coil region" evidence="1">
    <location>
        <begin position="1986"/>
        <end position="2111"/>
    </location>
</feature>
<dbReference type="PANTHER" id="PTHR18874:SF10">
    <property type="entry name" value="CENTROMERE PROTEIN F"/>
    <property type="match status" value="1"/>
</dbReference>
<dbReference type="eggNOG" id="ENOG502QVMD">
    <property type="taxonomic scope" value="Eukaryota"/>
</dbReference>
<evidence type="ECO:0000313" key="5">
    <source>
        <dbReference type="Ensembl" id="ENSACAP00000005750.3"/>
    </source>
</evidence>
<dbReference type="GO" id="GO:0070840">
    <property type="term" value="F:dynein complex binding"/>
    <property type="evidence" value="ECO:0000318"/>
    <property type="project" value="GO_Central"/>
</dbReference>
<feature type="compositionally biased region" description="Polar residues" evidence="2">
    <location>
        <begin position="1123"/>
        <end position="1138"/>
    </location>
</feature>
<feature type="region of interest" description="Disordered" evidence="2">
    <location>
        <begin position="141"/>
        <end position="160"/>
    </location>
</feature>
<dbReference type="Pfam" id="PF10473">
    <property type="entry name" value="CENP-F_leu_zip"/>
    <property type="match status" value="2"/>
</dbReference>
<dbReference type="GO" id="GO:0030496">
    <property type="term" value="C:midbody"/>
    <property type="evidence" value="ECO:0007669"/>
    <property type="project" value="Ensembl"/>
</dbReference>
<dbReference type="GO" id="GO:0000922">
    <property type="term" value="C:spindle pole"/>
    <property type="evidence" value="ECO:0000318"/>
    <property type="project" value="GO_Central"/>
</dbReference>
<keyword evidence="6" id="KW-1185">Reference proteome</keyword>
<dbReference type="GO" id="GO:0005654">
    <property type="term" value="C:nucleoplasm"/>
    <property type="evidence" value="ECO:0007669"/>
    <property type="project" value="Ensembl"/>
</dbReference>
<dbReference type="Pfam" id="PF10481">
    <property type="entry name" value="CENP-F_N"/>
    <property type="match status" value="1"/>
</dbReference>
<feature type="domain" description="Centromere protein Cenp-F N-terminal" evidence="4">
    <location>
        <begin position="1"/>
        <end position="302"/>
    </location>
</feature>
<feature type="compositionally biased region" description="Polar residues" evidence="2">
    <location>
        <begin position="206"/>
        <end position="241"/>
    </location>
</feature>
<feature type="compositionally biased region" description="Polar residues" evidence="2">
    <location>
        <begin position="260"/>
        <end position="272"/>
    </location>
</feature>
<dbReference type="Ensembl" id="ENSACAT00000005877.4">
    <property type="protein sequence ID" value="ENSACAP00000005750.3"/>
    <property type="gene ID" value="ENSACAG00000005901.4"/>
</dbReference>
<feature type="compositionally biased region" description="Polar residues" evidence="2">
    <location>
        <begin position="2402"/>
        <end position="2427"/>
    </location>
</feature>
<dbReference type="GO" id="GO:0016202">
    <property type="term" value="P:regulation of striated muscle tissue development"/>
    <property type="evidence" value="ECO:0007669"/>
    <property type="project" value="Ensembl"/>
</dbReference>
<dbReference type="GeneTree" id="ENSGT00730000111187"/>
<keyword evidence="1" id="KW-0175">Coiled coil</keyword>
<evidence type="ECO:0000259" key="3">
    <source>
        <dbReference type="Pfam" id="PF10473"/>
    </source>
</evidence>
<feature type="coiled-coil region" evidence="1">
    <location>
        <begin position="1664"/>
        <end position="1698"/>
    </location>
</feature>
<dbReference type="GO" id="GO:0140297">
    <property type="term" value="F:DNA-binding transcription factor binding"/>
    <property type="evidence" value="ECO:0007669"/>
    <property type="project" value="Ensembl"/>
</dbReference>
<name>G1KES2_ANOCA</name>
<reference evidence="5" key="2">
    <citation type="submission" date="2025-08" db="UniProtKB">
        <authorList>
            <consortium name="Ensembl"/>
        </authorList>
    </citation>
    <scope>IDENTIFICATION</scope>
</reference>
<feature type="domain" description="Centromere protein Cenp-F leucine-rich repeat-containing" evidence="3">
    <location>
        <begin position="2017"/>
        <end position="2156"/>
    </location>
</feature>
<evidence type="ECO:0000313" key="6">
    <source>
        <dbReference type="Proteomes" id="UP000001646"/>
    </source>
</evidence>
<dbReference type="PANTHER" id="PTHR18874">
    <property type="entry name" value="CMF/LEK/CENP CELL DIVISION-RELATED"/>
    <property type="match status" value="1"/>
</dbReference>
<dbReference type="GO" id="GO:0042803">
    <property type="term" value="F:protein homodimerization activity"/>
    <property type="evidence" value="ECO:0007669"/>
    <property type="project" value="Ensembl"/>
</dbReference>
<evidence type="ECO:0000259" key="4">
    <source>
        <dbReference type="Pfam" id="PF10481"/>
    </source>
</evidence>
<dbReference type="GO" id="GO:0051310">
    <property type="term" value="P:metaphase chromosome alignment"/>
    <property type="evidence" value="ECO:0000318"/>
    <property type="project" value="GO_Central"/>
</dbReference>
<dbReference type="GO" id="GO:0005634">
    <property type="term" value="C:nucleus"/>
    <property type="evidence" value="ECO:0000318"/>
    <property type="project" value="GO_Central"/>
</dbReference>
<gene>
    <name evidence="5" type="primary">CENPF</name>
</gene>
<dbReference type="GO" id="GO:0045892">
    <property type="term" value="P:negative regulation of DNA-templated transcription"/>
    <property type="evidence" value="ECO:0007669"/>
    <property type="project" value="Ensembl"/>
</dbReference>
<dbReference type="InterPro" id="IPR043513">
    <property type="entry name" value="Cenp-F"/>
</dbReference>